<evidence type="ECO:0000256" key="1">
    <source>
        <dbReference type="SAM" id="MobiDB-lite"/>
    </source>
</evidence>
<dbReference type="Proteomes" id="UP001521222">
    <property type="component" value="Unassembled WGS sequence"/>
</dbReference>
<evidence type="ECO:0008006" key="4">
    <source>
        <dbReference type="Google" id="ProtNLM"/>
    </source>
</evidence>
<dbReference type="EMBL" id="JAKIXB020000023">
    <property type="protein sequence ID" value="KAL1598275.1"/>
    <property type="molecule type" value="Genomic_DNA"/>
</dbReference>
<accession>A0ABR3R1K5</accession>
<comment type="caution">
    <text evidence="2">The sequence shown here is derived from an EMBL/GenBank/DDBJ whole genome shotgun (WGS) entry which is preliminary data.</text>
</comment>
<gene>
    <name evidence="2" type="ORF">SLS59_006959</name>
</gene>
<feature type="compositionally biased region" description="Basic and acidic residues" evidence="1">
    <location>
        <begin position="106"/>
        <end position="145"/>
    </location>
</feature>
<organism evidence="2 3">
    <name type="scientific">Nothophoma quercina</name>
    <dbReference type="NCBI Taxonomy" id="749835"/>
    <lineage>
        <taxon>Eukaryota</taxon>
        <taxon>Fungi</taxon>
        <taxon>Dikarya</taxon>
        <taxon>Ascomycota</taxon>
        <taxon>Pezizomycotina</taxon>
        <taxon>Dothideomycetes</taxon>
        <taxon>Pleosporomycetidae</taxon>
        <taxon>Pleosporales</taxon>
        <taxon>Pleosporineae</taxon>
        <taxon>Didymellaceae</taxon>
        <taxon>Nothophoma</taxon>
    </lineage>
</organism>
<protein>
    <recommendedName>
        <fullName evidence="4">Trichohyalin-plectin-homology domain-containing protein</fullName>
    </recommendedName>
</protein>
<feature type="compositionally biased region" description="Basic and acidic residues" evidence="1">
    <location>
        <begin position="12"/>
        <end position="94"/>
    </location>
</feature>
<evidence type="ECO:0000313" key="3">
    <source>
        <dbReference type="Proteomes" id="UP001521222"/>
    </source>
</evidence>
<keyword evidence="3" id="KW-1185">Reference proteome</keyword>
<proteinExistence type="predicted"/>
<sequence length="332" mass="39824">MPESNRIWRQRRAQEKAAAAERQAQEDRDRKIREERARIEKEGCEAWKQANEEKARQEQQEAEQRAQEQAREETERRNREEEKEVHRRAAEQLRAEAFAAKQRLREKREAEAEERERRMAERANAERQRAAEARLRHEREQEANKRMRQAADSARIIEEAQEQLQRQEEQEAEIQWQAAIDRAQAEAVKRFKEEALDLERRNRRITEDQRRIAEEWARANARRQEEDEDFKPVVTSDQDHKREAEAAEHFIQEIMNIRRQSKAEVLKDVVLITIEVVDQELKTQKGHRKRRLASRSDDPARLPAFVTELFAKLETGDESHEKFRFTKKRKLT</sequence>
<reference evidence="2 3" key="1">
    <citation type="submission" date="2024-02" db="EMBL/GenBank/DDBJ databases">
        <title>De novo assembly and annotation of 12 fungi associated with fruit tree decline syndrome in Ontario, Canada.</title>
        <authorList>
            <person name="Sulman M."/>
            <person name="Ellouze W."/>
            <person name="Ilyukhin E."/>
        </authorList>
    </citation>
    <scope>NUCLEOTIDE SEQUENCE [LARGE SCALE GENOMIC DNA]</scope>
    <source>
        <strain evidence="2 3">M97-236</strain>
    </source>
</reference>
<name>A0ABR3R1K5_9PLEO</name>
<feature type="region of interest" description="Disordered" evidence="1">
    <location>
        <begin position="1"/>
        <end position="152"/>
    </location>
</feature>
<evidence type="ECO:0000313" key="2">
    <source>
        <dbReference type="EMBL" id="KAL1598275.1"/>
    </source>
</evidence>